<organism evidence="2 3">
    <name type="scientific">Trapa incisa</name>
    <dbReference type="NCBI Taxonomy" id="236973"/>
    <lineage>
        <taxon>Eukaryota</taxon>
        <taxon>Viridiplantae</taxon>
        <taxon>Streptophyta</taxon>
        <taxon>Embryophyta</taxon>
        <taxon>Tracheophyta</taxon>
        <taxon>Spermatophyta</taxon>
        <taxon>Magnoliopsida</taxon>
        <taxon>eudicotyledons</taxon>
        <taxon>Gunneridae</taxon>
        <taxon>Pentapetalae</taxon>
        <taxon>rosids</taxon>
        <taxon>malvids</taxon>
        <taxon>Myrtales</taxon>
        <taxon>Lythraceae</taxon>
        <taxon>Trapa</taxon>
    </lineage>
</organism>
<comment type="caution">
    <text evidence="2">The sequence shown here is derived from an EMBL/GenBank/DDBJ whole genome shotgun (WGS) entry which is preliminary data.</text>
</comment>
<feature type="chain" id="PRO_5043005607" evidence="1">
    <location>
        <begin position="19"/>
        <end position="55"/>
    </location>
</feature>
<keyword evidence="1" id="KW-0732">Signal</keyword>
<reference evidence="2 3" key="1">
    <citation type="journal article" date="2023" name="Hortic Res">
        <title>Pangenome of water caltrop reveals structural variations and asymmetric subgenome divergence after allopolyploidization.</title>
        <authorList>
            <person name="Zhang X."/>
            <person name="Chen Y."/>
            <person name="Wang L."/>
            <person name="Yuan Y."/>
            <person name="Fang M."/>
            <person name="Shi L."/>
            <person name="Lu R."/>
            <person name="Comes H.P."/>
            <person name="Ma Y."/>
            <person name="Chen Y."/>
            <person name="Huang G."/>
            <person name="Zhou Y."/>
            <person name="Zheng Z."/>
            <person name="Qiu Y."/>
        </authorList>
    </citation>
    <scope>NUCLEOTIDE SEQUENCE [LARGE SCALE GENOMIC DNA]</scope>
    <source>
        <tissue evidence="2">Roots</tissue>
    </source>
</reference>
<feature type="signal peptide" evidence="1">
    <location>
        <begin position="1"/>
        <end position="18"/>
    </location>
</feature>
<sequence>MSELLLQLWIMFFTSMSARITCQHCHLMKGTPNFSTLDHGNKGTRMVRKYKQEEM</sequence>
<protein>
    <submittedName>
        <fullName evidence="2">Uncharacterized protein</fullName>
    </submittedName>
</protein>
<name>A0AAN7GBZ7_9MYRT</name>
<evidence type="ECO:0000313" key="3">
    <source>
        <dbReference type="Proteomes" id="UP001345219"/>
    </source>
</evidence>
<evidence type="ECO:0000256" key="1">
    <source>
        <dbReference type="SAM" id="SignalP"/>
    </source>
</evidence>
<keyword evidence="3" id="KW-1185">Reference proteome</keyword>
<gene>
    <name evidence="2" type="ORF">SAY87_024421</name>
</gene>
<accession>A0AAN7GBZ7</accession>
<proteinExistence type="predicted"/>
<dbReference type="EMBL" id="JAXIOK010000024">
    <property type="protein sequence ID" value="KAK4740833.1"/>
    <property type="molecule type" value="Genomic_DNA"/>
</dbReference>
<evidence type="ECO:0000313" key="2">
    <source>
        <dbReference type="EMBL" id="KAK4740833.1"/>
    </source>
</evidence>
<dbReference type="Proteomes" id="UP001345219">
    <property type="component" value="Chromosome 19"/>
</dbReference>
<dbReference type="AlphaFoldDB" id="A0AAN7GBZ7"/>